<dbReference type="AlphaFoldDB" id="A0A235HH88"/>
<dbReference type="InterPro" id="IPR009506">
    <property type="entry name" value="YjiS-like"/>
</dbReference>
<evidence type="ECO:0000256" key="1">
    <source>
        <dbReference type="SAM" id="MobiDB-lite"/>
    </source>
</evidence>
<dbReference type="Pfam" id="PF06568">
    <property type="entry name" value="YjiS-like"/>
    <property type="match status" value="1"/>
</dbReference>
<evidence type="ECO:0000313" key="3">
    <source>
        <dbReference type="EMBL" id="OYD84834.1"/>
    </source>
</evidence>
<comment type="caution">
    <text evidence="3">The sequence shown here is derived from an EMBL/GenBank/DDBJ whole genome shotgun (WGS) entry which is preliminary data.</text>
</comment>
<proteinExistence type="predicted"/>
<dbReference type="EMBL" id="NOWT01000005">
    <property type="protein sequence ID" value="OYD84834.1"/>
    <property type="molecule type" value="Genomic_DNA"/>
</dbReference>
<evidence type="ECO:0000313" key="4">
    <source>
        <dbReference type="Proteomes" id="UP000215367"/>
    </source>
</evidence>
<sequence>MICRTITTSAGASPDWPASRASTYSEQETTMSSTSIHSVLRADRTTFGLAAWRSVADLLLVRLGEGHRMRRTMASLQAIDDRTLKDIGVNRCEIMCLAGTVLQACQNETEPAKPSCLQT</sequence>
<feature type="domain" description="YjiS-like" evidence="2">
    <location>
        <begin position="68"/>
        <end position="94"/>
    </location>
</feature>
<evidence type="ECO:0000259" key="2">
    <source>
        <dbReference type="Pfam" id="PF06568"/>
    </source>
</evidence>
<protein>
    <recommendedName>
        <fullName evidence="2">YjiS-like domain-containing protein</fullName>
    </recommendedName>
</protein>
<accession>A0A235HH88</accession>
<reference evidence="3 4" key="1">
    <citation type="submission" date="2017-07" db="EMBL/GenBank/DDBJ databases">
        <title>Whole genome sequence of Azospirillum brasilense 2A1, a potential biofertilizer strain.</title>
        <authorList>
            <person name="Fontana C.A."/>
            <person name="Toffoli L.M."/>
            <person name="Salazar S.M."/>
            <person name="Puglisi E."/>
            <person name="Pedraza R."/>
            <person name="Bassi D."/>
            <person name="Cocconcelli P.S."/>
        </authorList>
    </citation>
    <scope>NUCLEOTIDE SEQUENCE [LARGE SCALE GENOMIC DNA]</scope>
    <source>
        <strain evidence="3 4">2A1</strain>
        <plasmid evidence="3">unnamed</plasmid>
    </source>
</reference>
<organism evidence="3 4">
    <name type="scientific">Azospirillum brasilense</name>
    <dbReference type="NCBI Taxonomy" id="192"/>
    <lineage>
        <taxon>Bacteria</taxon>
        <taxon>Pseudomonadati</taxon>
        <taxon>Pseudomonadota</taxon>
        <taxon>Alphaproteobacteria</taxon>
        <taxon>Rhodospirillales</taxon>
        <taxon>Azospirillaceae</taxon>
        <taxon>Azospirillum</taxon>
    </lineage>
</organism>
<name>A0A235HH88_AZOBR</name>
<feature type="compositionally biased region" description="Polar residues" evidence="1">
    <location>
        <begin position="1"/>
        <end position="11"/>
    </location>
</feature>
<feature type="region of interest" description="Disordered" evidence="1">
    <location>
        <begin position="1"/>
        <end position="20"/>
    </location>
</feature>
<dbReference type="Proteomes" id="UP000215367">
    <property type="component" value="Unassembled WGS sequence"/>
</dbReference>
<gene>
    <name evidence="3" type="ORF">CHT98_07965</name>
</gene>
<geneLocation type="plasmid" evidence="3">
    <name>unnamed</name>
</geneLocation>
<keyword evidence="3" id="KW-0614">Plasmid</keyword>